<evidence type="ECO:0000313" key="4">
    <source>
        <dbReference type="Proteomes" id="UP000663879"/>
    </source>
</evidence>
<sequence>MSKNSKNKRKLKATENDSLSKKTESAKSTYPKNYLSAKLNKVSYRKLSPDENFTKITQNNNKLKTTKIDSKNNNINKRLEKDDSFEQLNSPNKVSDDEIISDDSVKLNSDEKSNKRLRLSSDSDSSSNQKDKPITVPNSSKGDVNLNLTSKSSIEISKIAASHALIYWPEPERKFSVISIYAIRAEPEELIKEGGKYRIFFQNNEYLGIVRKIGSKIECNAILNDIVGEPSCSKKKISLSPLRNDKDKGICENETKFSQKIENENVRLKQKILDLTEALEKEKEKNDTLNTKKDNLSISLELYQQTFGNNEEVSLPLSDKFYDIFVPESNLILINDCIDDRSVFRKNTATEIKTIYSKKVNAVLSLVKERDSKFSAKRITDLIN</sequence>
<feature type="region of interest" description="Disordered" evidence="2">
    <location>
        <begin position="1"/>
        <end position="34"/>
    </location>
</feature>
<evidence type="ECO:0000256" key="1">
    <source>
        <dbReference type="SAM" id="Coils"/>
    </source>
</evidence>
<gene>
    <name evidence="3" type="ORF">OXX778_LOCUS12713</name>
</gene>
<feature type="coiled-coil region" evidence="1">
    <location>
        <begin position="258"/>
        <end position="299"/>
    </location>
</feature>
<feature type="compositionally biased region" description="Basic residues" evidence="2">
    <location>
        <begin position="1"/>
        <end position="11"/>
    </location>
</feature>
<dbReference type="EMBL" id="CAJNOC010002339">
    <property type="protein sequence ID" value="CAF0927334.1"/>
    <property type="molecule type" value="Genomic_DNA"/>
</dbReference>
<dbReference type="Proteomes" id="UP000663879">
    <property type="component" value="Unassembled WGS sequence"/>
</dbReference>
<keyword evidence="1" id="KW-0175">Coiled coil</keyword>
<evidence type="ECO:0000256" key="2">
    <source>
        <dbReference type="SAM" id="MobiDB-lite"/>
    </source>
</evidence>
<evidence type="ECO:0000313" key="3">
    <source>
        <dbReference type="EMBL" id="CAF0927334.1"/>
    </source>
</evidence>
<comment type="caution">
    <text evidence="3">The sequence shown here is derived from an EMBL/GenBank/DDBJ whole genome shotgun (WGS) entry which is preliminary data.</text>
</comment>
<dbReference type="AlphaFoldDB" id="A0A814BFW3"/>
<proteinExistence type="predicted"/>
<feature type="region of interest" description="Disordered" evidence="2">
    <location>
        <begin position="64"/>
        <end position="143"/>
    </location>
</feature>
<protein>
    <recommendedName>
        <fullName evidence="5">BEN domain-containing protein</fullName>
    </recommendedName>
</protein>
<name>A0A814BFW3_9BILA</name>
<evidence type="ECO:0008006" key="5">
    <source>
        <dbReference type="Google" id="ProtNLM"/>
    </source>
</evidence>
<organism evidence="3 4">
    <name type="scientific">Brachionus calyciflorus</name>
    <dbReference type="NCBI Taxonomy" id="104777"/>
    <lineage>
        <taxon>Eukaryota</taxon>
        <taxon>Metazoa</taxon>
        <taxon>Spiralia</taxon>
        <taxon>Gnathifera</taxon>
        <taxon>Rotifera</taxon>
        <taxon>Eurotatoria</taxon>
        <taxon>Monogononta</taxon>
        <taxon>Pseudotrocha</taxon>
        <taxon>Ploima</taxon>
        <taxon>Brachionidae</taxon>
        <taxon>Brachionus</taxon>
    </lineage>
</organism>
<feature type="compositionally biased region" description="Basic and acidic residues" evidence="2">
    <location>
        <begin position="12"/>
        <end position="25"/>
    </location>
</feature>
<accession>A0A814BFW3</accession>
<reference evidence="3" key="1">
    <citation type="submission" date="2021-02" db="EMBL/GenBank/DDBJ databases">
        <authorList>
            <person name="Nowell W R."/>
        </authorList>
    </citation>
    <scope>NUCLEOTIDE SEQUENCE</scope>
    <source>
        <strain evidence="3">Ploen Becks lab</strain>
    </source>
</reference>
<feature type="compositionally biased region" description="Basic and acidic residues" evidence="2">
    <location>
        <begin position="103"/>
        <end position="114"/>
    </location>
</feature>
<keyword evidence="4" id="KW-1185">Reference proteome</keyword>